<dbReference type="GO" id="GO:0020037">
    <property type="term" value="F:heme binding"/>
    <property type="evidence" value="ECO:0007669"/>
    <property type="project" value="InterPro"/>
</dbReference>
<comment type="caution">
    <text evidence="19">The sequence shown here is derived from an EMBL/GenBank/DDBJ whole genome shotgun (WGS) entry which is preliminary data.</text>
</comment>
<keyword evidence="8 16" id="KW-0479">Metal-binding</keyword>
<dbReference type="InterPro" id="IPR050476">
    <property type="entry name" value="Insect_CytP450_Detox"/>
</dbReference>
<evidence type="ECO:0000256" key="17">
    <source>
        <dbReference type="RuleBase" id="RU000461"/>
    </source>
</evidence>
<keyword evidence="10" id="KW-0492">Microsome</keyword>
<dbReference type="PANTHER" id="PTHR24292">
    <property type="entry name" value="CYTOCHROME P450"/>
    <property type="match status" value="1"/>
</dbReference>
<keyword evidence="18" id="KW-0812">Transmembrane</keyword>
<dbReference type="Pfam" id="PF00067">
    <property type="entry name" value="p450"/>
    <property type="match status" value="1"/>
</dbReference>
<keyword evidence="12 16" id="KW-0408">Iron</keyword>
<evidence type="ECO:0000313" key="19">
    <source>
        <dbReference type="EMBL" id="KAF9405709.1"/>
    </source>
</evidence>
<feature type="transmembrane region" description="Helical" evidence="18">
    <location>
        <begin position="40"/>
        <end position="59"/>
    </location>
</feature>
<evidence type="ECO:0000256" key="12">
    <source>
        <dbReference type="ARBA" id="ARBA00023004"/>
    </source>
</evidence>
<dbReference type="PRINTS" id="PR00385">
    <property type="entry name" value="P450"/>
</dbReference>
<dbReference type="CDD" id="cd11056">
    <property type="entry name" value="CYP6-like"/>
    <property type="match status" value="1"/>
</dbReference>
<feature type="binding site" description="axial binding residue" evidence="16">
    <location>
        <position position="495"/>
    </location>
    <ligand>
        <name>heme</name>
        <dbReference type="ChEBI" id="CHEBI:30413"/>
    </ligand>
    <ligandPart>
        <name>Fe</name>
        <dbReference type="ChEBI" id="CHEBI:18248"/>
    </ligandPart>
</feature>
<evidence type="ECO:0000313" key="20">
    <source>
        <dbReference type="Proteomes" id="UP000648187"/>
    </source>
</evidence>
<evidence type="ECO:0000256" key="7">
    <source>
        <dbReference type="ARBA" id="ARBA00022617"/>
    </source>
</evidence>
<reference evidence="19" key="1">
    <citation type="submission" date="2020-08" db="EMBL/GenBank/DDBJ databases">
        <title>Spodoptera exigua strain:BAW_Kor-Di-RS1 Genome sequencing and assembly.</title>
        <authorList>
            <person name="Kim J."/>
            <person name="Nam H.Y."/>
            <person name="Kwon M."/>
            <person name="Choi J.H."/>
            <person name="Cho S.R."/>
            <person name="Kim G.-H."/>
        </authorList>
    </citation>
    <scope>NUCLEOTIDE SEQUENCE</scope>
    <source>
        <strain evidence="19">BAW_Kor-Di-RS1</strain>
        <tissue evidence="19">Whole-body</tissue>
    </source>
</reference>
<dbReference type="InterPro" id="IPR002401">
    <property type="entry name" value="Cyt_P450_E_grp-I"/>
</dbReference>
<dbReference type="GO" id="GO:0005506">
    <property type="term" value="F:iron ion binding"/>
    <property type="evidence" value="ECO:0007669"/>
    <property type="project" value="InterPro"/>
</dbReference>
<evidence type="ECO:0000256" key="11">
    <source>
        <dbReference type="ARBA" id="ARBA00023002"/>
    </source>
</evidence>
<evidence type="ECO:0000256" key="5">
    <source>
        <dbReference type="ARBA" id="ARBA00010617"/>
    </source>
</evidence>
<dbReference type="GO" id="GO:0005789">
    <property type="term" value="C:endoplasmic reticulum membrane"/>
    <property type="evidence" value="ECO:0007669"/>
    <property type="project" value="UniProtKB-SubCell"/>
</dbReference>
<organism evidence="19 20">
    <name type="scientific">Spodoptera exigua</name>
    <name type="common">Beet armyworm</name>
    <name type="synonym">Noctua fulgens</name>
    <dbReference type="NCBI Taxonomy" id="7107"/>
    <lineage>
        <taxon>Eukaryota</taxon>
        <taxon>Metazoa</taxon>
        <taxon>Ecdysozoa</taxon>
        <taxon>Arthropoda</taxon>
        <taxon>Hexapoda</taxon>
        <taxon>Insecta</taxon>
        <taxon>Pterygota</taxon>
        <taxon>Neoptera</taxon>
        <taxon>Endopterygota</taxon>
        <taxon>Lepidoptera</taxon>
        <taxon>Glossata</taxon>
        <taxon>Ditrysia</taxon>
        <taxon>Noctuoidea</taxon>
        <taxon>Noctuidae</taxon>
        <taxon>Amphipyrinae</taxon>
        <taxon>Spodoptera</taxon>
    </lineage>
</organism>
<keyword evidence="11 17" id="KW-0560">Oxidoreductase</keyword>
<dbReference type="PANTHER" id="PTHR24292:SF84">
    <property type="entry name" value="CYTOCHROME P450 28A5-RELATED"/>
    <property type="match status" value="1"/>
</dbReference>
<dbReference type="InterPro" id="IPR017972">
    <property type="entry name" value="Cyt_P450_CS"/>
</dbReference>
<evidence type="ECO:0000256" key="8">
    <source>
        <dbReference type="ARBA" id="ARBA00022723"/>
    </source>
</evidence>
<comment type="cofactor">
    <cofactor evidence="1 16">
        <name>heme</name>
        <dbReference type="ChEBI" id="CHEBI:30413"/>
    </cofactor>
</comment>
<dbReference type="SUPFAM" id="SSF48264">
    <property type="entry name" value="Cytochrome P450"/>
    <property type="match status" value="1"/>
</dbReference>
<gene>
    <name evidence="19" type="ORF">HW555_013663</name>
</gene>
<dbReference type="Gene3D" id="1.10.630.10">
    <property type="entry name" value="Cytochrome P450"/>
    <property type="match status" value="1"/>
</dbReference>
<keyword evidence="20" id="KW-1185">Reference proteome</keyword>
<name>A0A835G301_SPOEX</name>
<accession>A0A835G301</accession>
<keyword evidence="14 18" id="KW-0472">Membrane</keyword>
<evidence type="ECO:0000256" key="18">
    <source>
        <dbReference type="SAM" id="Phobius"/>
    </source>
</evidence>
<dbReference type="GO" id="GO:0016712">
    <property type="term" value="F:oxidoreductase activity, acting on paired donors, with incorporation or reduction of molecular oxygen, reduced flavin or flavoprotein as one donor, and incorporation of one atom of oxygen"/>
    <property type="evidence" value="ECO:0007669"/>
    <property type="project" value="UniProtKB-EC"/>
</dbReference>
<evidence type="ECO:0000256" key="9">
    <source>
        <dbReference type="ARBA" id="ARBA00022824"/>
    </source>
</evidence>
<protein>
    <recommendedName>
        <fullName evidence="6">unspecific monooxygenase</fullName>
        <ecNumber evidence="6">1.14.14.1</ecNumber>
    </recommendedName>
</protein>
<keyword evidence="9" id="KW-0256">Endoplasmic reticulum</keyword>
<dbReference type="FunFam" id="1.10.630.10:FF:000042">
    <property type="entry name" value="Cytochrome P450"/>
    <property type="match status" value="1"/>
</dbReference>
<comment type="similarity">
    <text evidence="5 17">Belongs to the cytochrome P450 family.</text>
</comment>
<proteinExistence type="inferred from homology"/>
<comment type="catalytic activity">
    <reaction evidence="15">
        <text>an organic molecule + reduced [NADPH--hemoprotein reductase] + O2 = an alcohol + oxidized [NADPH--hemoprotein reductase] + H2O + H(+)</text>
        <dbReference type="Rhea" id="RHEA:17149"/>
        <dbReference type="Rhea" id="RHEA-COMP:11964"/>
        <dbReference type="Rhea" id="RHEA-COMP:11965"/>
        <dbReference type="ChEBI" id="CHEBI:15377"/>
        <dbReference type="ChEBI" id="CHEBI:15378"/>
        <dbReference type="ChEBI" id="CHEBI:15379"/>
        <dbReference type="ChEBI" id="CHEBI:30879"/>
        <dbReference type="ChEBI" id="CHEBI:57618"/>
        <dbReference type="ChEBI" id="CHEBI:58210"/>
        <dbReference type="ChEBI" id="CHEBI:142491"/>
        <dbReference type="EC" id="1.14.14.1"/>
    </reaction>
</comment>
<dbReference type="EC" id="1.14.14.1" evidence="6"/>
<dbReference type="PRINTS" id="PR00463">
    <property type="entry name" value="EP450I"/>
</dbReference>
<dbReference type="InterPro" id="IPR036396">
    <property type="entry name" value="Cyt_P450_sf"/>
</dbReference>
<evidence type="ECO:0000256" key="4">
    <source>
        <dbReference type="ARBA" id="ARBA00004406"/>
    </source>
</evidence>
<dbReference type="AlphaFoldDB" id="A0A835G301"/>
<evidence type="ECO:0000256" key="6">
    <source>
        <dbReference type="ARBA" id="ARBA00012109"/>
    </source>
</evidence>
<dbReference type="EMBL" id="JACKWZ010000694">
    <property type="protein sequence ID" value="KAF9405709.1"/>
    <property type="molecule type" value="Genomic_DNA"/>
</dbReference>
<evidence type="ECO:0000256" key="13">
    <source>
        <dbReference type="ARBA" id="ARBA00023033"/>
    </source>
</evidence>
<evidence type="ECO:0000256" key="14">
    <source>
        <dbReference type="ARBA" id="ARBA00023136"/>
    </source>
</evidence>
<dbReference type="PROSITE" id="PS00086">
    <property type="entry name" value="CYTOCHROME_P450"/>
    <property type="match status" value="1"/>
</dbReference>
<evidence type="ECO:0000256" key="15">
    <source>
        <dbReference type="ARBA" id="ARBA00047827"/>
    </source>
</evidence>
<dbReference type="InterPro" id="IPR001128">
    <property type="entry name" value="Cyt_P450"/>
</dbReference>
<comment type="subcellular location">
    <subcellularLocation>
        <location evidence="4">Endoplasmic reticulum membrane</location>
        <topology evidence="4">Peripheral membrane protein</topology>
    </subcellularLocation>
    <subcellularLocation>
        <location evidence="3">Microsome membrane</location>
        <topology evidence="3">Peripheral membrane protein</topology>
    </subcellularLocation>
</comment>
<keyword evidence="7 16" id="KW-0349">Heme</keyword>
<sequence>MSVVNPVAKILSGWSLLYIFINRRTEAPAVANNSVADMNGLIVLASLVFVIFSLIYYLSRKKLGYWKKKNVPHADPLPILGNYGNYILQKEYPGQMIQKLCLKFKNEPYFGAYYGTEPVLIVKDPEIIKHVLTKDFYYANGRESSNYSNGEIITQNLFFSAGDNWKVVRQNLTPLFSSLKMKNMFYLIEKCTIGFEDMLDDEIKMSNVVEVRKTASKYTMDCICSCAFGVESNTMTQKENNPFQLMADEIFESSRYRGFKIIFRAVWPSIFYRIGLKIFPSTIDRFFFKLLTGVFESRDYKPSPRNDFVDLLLNLKKEDHITGDSISNVKTGNEKKVQLKVDDELLVAQCILFFSAGFETSATTMSFTLYELAKHPEVQKKAAEEVDEFMRRHKNKLVYDCVTELPYLEACMYETLRKYPVLGNLTREVMDDYVLPTGLKLDVGVRIHVPVYHMHNNPEFFPEPHKYKPERFLPENKEQVNPNTFFPFGSGPRLCIGMRFAKMQVMSGLITFLKKYKVELSEGMEEELVFDPKTFLTQPLTNCIALKMTEREGWEQRRFVRT</sequence>
<comment type="function">
    <text evidence="2">May be involved in the metabolism of insect hormones and in the breakdown of synthetic insecticides.</text>
</comment>
<evidence type="ECO:0000256" key="10">
    <source>
        <dbReference type="ARBA" id="ARBA00022848"/>
    </source>
</evidence>
<evidence type="ECO:0000256" key="2">
    <source>
        <dbReference type="ARBA" id="ARBA00003690"/>
    </source>
</evidence>
<evidence type="ECO:0000256" key="1">
    <source>
        <dbReference type="ARBA" id="ARBA00001971"/>
    </source>
</evidence>
<evidence type="ECO:0000256" key="16">
    <source>
        <dbReference type="PIRSR" id="PIRSR602401-1"/>
    </source>
</evidence>
<dbReference type="Proteomes" id="UP000648187">
    <property type="component" value="Unassembled WGS sequence"/>
</dbReference>
<evidence type="ECO:0000256" key="3">
    <source>
        <dbReference type="ARBA" id="ARBA00004174"/>
    </source>
</evidence>
<keyword evidence="18" id="KW-1133">Transmembrane helix</keyword>
<keyword evidence="13 17" id="KW-0503">Monooxygenase</keyword>